<feature type="compositionally biased region" description="Basic and acidic residues" evidence="1">
    <location>
        <begin position="210"/>
        <end position="233"/>
    </location>
</feature>
<reference evidence="2" key="1">
    <citation type="journal article" date="2023" name="Mol. Phylogenet. Evol.">
        <title>Genome-scale phylogeny and comparative genomics of the fungal order Sordariales.</title>
        <authorList>
            <person name="Hensen N."/>
            <person name="Bonometti L."/>
            <person name="Westerberg I."/>
            <person name="Brannstrom I.O."/>
            <person name="Guillou S."/>
            <person name="Cros-Aarteil S."/>
            <person name="Calhoun S."/>
            <person name="Haridas S."/>
            <person name="Kuo A."/>
            <person name="Mondo S."/>
            <person name="Pangilinan J."/>
            <person name="Riley R."/>
            <person name="LaButti K."/>
            <person name="Andreopoulos B."/>
            <person name="Lipzen A."/>
            <person name="Chen C."/>
            <person name="Yan M."/>
            <person name="Daum C."/>
            <person name="Ng V."/>
            <person name="Clum A."/>
            <person name="Steindorff A."/>
            <person name="Ohm R.A."/>
            <person name="Martin F."/>
            <person name="Silar P."/>
            <person name="Natvig D.O."/>
            <person name="Lalanne C."/>
            <person name="Gautier V."/>
            <person name="Ament-Velasquez S.L."/>
            <person name="Kruys A."/>
            <person name="Hutchinson M.I."/>
            <person name="Powell A.J."/>
            <person name="Barry K."/>
            <person name="Miller A.N."/>
            <person name="Grigoriev I.V."/>
            <person name="Debuchy R."/>
            <person name="Gladieux P."/>
            <person name="Hiltunen Thoren M."/>
            <person name="Johannesson H."/>
        </authorList>
    </citation>
    <scope>NUCLEOTIDE SEQUENCE</scope>
    <source>
        <strain evidence="2">FGSC 1904</strain>
    </source>
</reference>
<feature type="region of interest" description="Disordered" evidence="1">
    <location>
        <begin position="1"/>
        <end position="154"/>
    </location>
</feature>
<feature type="region of interest" description="Disordered" evidence="1">
    <location>
        <begin position="647"/>
        <end position="672"/>
    </location>
</feature>
<accession>A0AAE0PLQ5</accession>
<organism evidence="2 3">
    <name type="scientific">Sordaria brevicollis</name>
    <dbReference type="NCBI Taxonomy" id="83679"/>
    <lineage>
        <taxon>Eukaryota</taxon>
        <taxon>Fungi</taxon>
        <taxon>Dikarya</taxon>
        <taxon>Ascomycota</taxon>
        <taxon>Pezizomycotina</taxon>
        <taxon>Sordariomycetes</taxon>
        <taxon>Sordariomycetidae</taxon>
        <taxon>Sordariales</taxon>
        <taxon>Sordariaceae</taxon>
        <taxon>Sordaria</taxon>
    </lineage>
</organism>
<keyword evidence="3" id="KW-1185">Reference proteome</keyword>
<name>A0AAE0PLQ5_SORBR</name>
<feature type="compositionally biased region" description="Basic residues" evidence="1">
    <location>
        <begin position="132"/>
        <end position="143"/>
    </location>
</feature>
<gene>
    <name evidence="2" type="ORF">B0T20DRAFT_346824</name>
</gene>
<feature type="compositionally biased region" description="Low complexity" evidence="1">
    <location>
        <begin position="655"/>
        <end position="668"/>
    </location>
</feature>
<feature type="compositionally biased region" description="Basic and acidic residues" evidence="1">
    <location>
        <begin position="69"/>
        <end position="84"/>
    </location>
</feature>
<protein>
    <submittedName>
        <fullName evidence="2">Uncharacterized protein</fullName>
    </submittedName>
</protein>
<dbReference type="AlphaFoldDB" id="A0AAE0PLQ5"/>
<reference evidence="2" key="2">
    <citation type="submission" date="2023-07" db="EMBL/GenBank/DDBJ databases">
        <authorList>
            <consortium name="Lawrence Berkeley National Laboratory"/>
            <person name="Haridas S."/>
            <person name="Hensen N."/>
            <person name="Bonometti L."/>
            <person name="Westerberg I."/>
            <person name="Brannstrom I.O."/>
            <person name="Guillou S."/>
            <person name="Cros-Aarteil S."/>
            <person name="Calhoun S."/>
            <person name="Kuo A."/>
            <person name="Mondo S."/>
            <person name="Pangilinan J."/>
            <person name="Riley R."/>
            <person name="LaButti K."/>
            <person name="Andreopoulos B."/>
            <person name="Lipzen A."/>
            <person name="Chen C."/>
            <person name="Yanf M."/>
            <person name="Daum C."/>
            <person name="Ng V."/>
            <person name="Clum A."/>
            <person name="Steindorff A."/>
            <person name="Ohm R."/>
            <person name="Martin F."/>
            <person name="Silar P."/>
            <person name="Natvig D."/>
            <person name="Lalanne C."/>
            <person name="Gautier V."/>
            <person name="Ament-velasquez S.L."/>
            <person name="Kruys A."/>
            <person name="Hutchinson M.I."/>
            <person name="Powell A.J."/>
            <person name="Barry K."/>
            <person name="Miller A.N."/>
            <person name="Grigoriev I.V."/>
            <person name="Debuchy R."/>
            <person name="Gladieux P."/>
            <person name="Thoren M.H."/>
            <person name="Johannesson H."/>
        </authorList>
    </citation>
    <scope>NUCLEOTIDE SEQUENCE</scope>
    <source>
        <strain evidence="2">FGSC 1904</strain>
    </source>
</reference>
<sequence length="758" mass="87327">MVTTRHTTDGDSALYDPPTSSDDSDIPAEPKPNNKRSRSLFFGTKTLRPTKRVRNSIEYIPPSRRRKSPEKELPDEIEETNKDGDNDEDEDTLLSKQLAFEAMNSFLQPRDTSAAPSTESHHKPPSSAASSVKRKRGRPRKHPLPVIPEQTSLSRRALDEIEALAKETLGPLDGHDQQRGEMLDSVESVEIEHQLQRVTESVEINNQLQRDADNNVDHETQQDKEAIREKEIETTQLAQEYDSEWDEEFPPIREQLAQEEDSGLEEEFPPVEKLNMANRPRKQSKPTAQPRLVPEHTRSLPVLRGGDDLVDVDDYQNPEEDEETVWTEEEEEDDEPSRAPADPELFQAPDILDDPYEVEIKGSAISWLRALMGGIDWTGLKNDGNWARTIIEPYRNGTGEETATKEVRDLCGRLYSLKVLLDQAPRTRTASHFQQNKYLRSVQRYLTEDMMQIGKRFAQVEQYLVSNLVGDHKHRHQVRQDLFEYGIPMLVLVLSSAYCLGRRGEGDDADRDYEQPTRFPSSGMFTTTRIQYLVRITGWIKHLSTKLAASHDSSVEEDGRKLNINLLKGRFTQFLAHWEATLQKAATELEHIRNRQAEKRLRDEAIKKAKQDAQRAYLDQMHARDEAIKKARRVAEENEKARKEAFLEGLFPPTSQRHSASSQASSASRVEEWRNKVARPSMQNIQWSREENEWLLQQLRATGPRVSDKQYEEWAVALRKPTVDEVRNQAERMRVAAREVAFERDTVLEWWARVVYDD</sequence>
<comment type="caution">
    <text evidence="2">The sequence shown here is derived from an EMBL/GenBank/DDBJ whole genome shotgun (WGS) entry which is preliminary data.</text>
</comment>
<dbReference type="Proteomes" id="UP001281003">
    <property type="component" value="Unassembled WGS sequence"/>
</dbReference>
<evidence type="ECO:0000313" key="2">
    <source>
        <dbReference type="EMBL" id="KAK3402207.1"/>
    </source>
</evidence>
<dbReference type="EMBL" id="JAUTDP010000002">
    <property type="protein sequence ID" value="KAK3402207.1"/>
    <property type="molecule type" value="Genomic_DNA"/>
</dbReference>
<feature type="compositionally biased region" description="Acidic residues" evidence="1">
    <location>
        <begin position="308"/>
        <end position="335"/>
    </location>
</feature>
<evidence type="ECO:0000256" key="1">
    <source>
        <dbReference type="SAM" id="MobiDB-lite"/>
    </source>
</evidence>
<proteinExistence type="predicted"/>
<feature type="compositionally biased region" description="Polar residues" evidence="1">
    <location>
        <begin position="105"/>
        <end position="118"/>
    </location>
</feature>
<feature type="compositionally biased region" description="Acidic residues" evidence="1">
    <location>
        <begin position="257"/>
        <end position="269"/>
    </location>
</feature>
<evidence type="ECO:0000313" key="3">
    <source>
        <dbReference type="Proteomes" id="UP001281003"/>
    </source>
</evidence>
<feature type="region of interest" description="Disordered" evidence="1">
    <location>
        <begin position="205"/>
        <end position="348"/>
    </location>
</feature>